<feature type="compositionally biased region" description="Basic and acidic residues" evidence="1">
    <location>
        <begin position="280"/>
        <end position="290"/>
    </location>
</feature>
<accession>A0A4Z2FSU4</accession>
<protein>
    <submittedName>
        <fullName evidence="3">Uncharacterized protein</fullName>
    </submittedName>
</protein>
<reference evidence="3 4" key="1">
    <citation type="submission" date="2019-03" db="EMBL/GenBank/DDBJ databases">
        <title>First draft genome of Liparis tanakae, snailfish: a comprehensive survey of snailfish specific genes.</title>
        <authorList>
            <person name="Kim W."/>
            <person name="Song I."/>
            <person name="Jeong J.-H."/>
            <person name="Kim D."/>
            <person name="Kim S."/>
            <person name="Ryu S."/>
            <person name="Song J.Y."/>
            <person name="Lee S.K."/>
        </authorList>
    </citation>
    <scope>NUCLEOTIDE SEQUENCE [LARGE SCALE GENOMIC DNA]</scope>
    <source>
        <tissue evidence="3">Muscle</tissue>
    </source>
</reference>
<sequence>MEEEQEKQLGAVVLRREEKPRPPRLQPRPPRLLVLLQQPGDLVVVGVRVQGLVVVRVKGLVVVRVQGLVVRVQGLVVVRVQGLVVVLVLVLVVRGPLQPLGVRVLLLLRGRHLGRVLLPPLRGAALLLGDECDCTRTPRSYLHLALGHGQAVGQPRALRARQVLGLLEGLLQGEDLLAREGGPRVLPLPVLVQQDGVICKRETVRGLGDITRDSGNPTKLLRGEQEKRASLQWGLCITPGQKIGVLPGRSAKGFGYRATATAAAPGLKYSPGGGGGLRLLNRDRPDKSPAEEEAEDAATVAPRSDAEGRLRMSFIPCGVAEEQSCGEPSPEDSPEELLLPGDDAAMPPGFGDVVAGDVEQLGPAQDSG</sequence>
<keyword evidence="2" id="KW-0472">Membrane</keyword>
<keyword evidence="2" id="KW-1133">Transmembrane helix</keyword>
<proteinExistence type="predicted"/>
<organism evidence="3 4">
    <name type="scientific">Liparis tanakae</name>
    <name type="common">Tanaka's snailfish</name>
    <dbReference type="NCBI Taxonomy" id="230148"/>
    <lineage>
        <taxon>Eukaryota</taxon>
        <taxon>Metazoa</taxon>
        <taxon>Chordata</taxon>
        <taxon>Craniata</taxon>
        <taxon>Vertebrata</taxon>
        <taxon>Euteleostomi</taxon>
        <taxon>Actinopterygii</taxon>
        <taxon>Neopterygii</taxon>
        <taxon>Teleostei</taxon>
        <taxon>Neoteleostei</taxon>
        <taxon>Acanthomorphata</taxon>
        <taxon>Eupercaria</taxon>
        <taxon>Perciformes</taxon>
        <taxon>Cottioidei</taxon>
        <taxon>Cottales</taxon>
        <taxon>Liparidae</taxon>
        <taxon>Liparis</taxon>
    </lineage>
</organism>
<evidence type="ECO:0000256" key="1">
    <source>
        <dbReference type="SAM" id="MobiDB-lite"/>
    </source>
</evidence>
<dbReference type="Proteomes" id="UP000314294">
    <property type="component" value="Unassembled WGS sequence"/>
</dbReference>
<dbReference type="EMBL" id="SRLO01000916">
    <property type="protein sequence ID" value="TNN44229.1"/>
    <property type="molecule type" value="Genomic_DNA"/>
</dbReference>
<dbReference type="AlphaFoldDB" id="A0A4Z2FSU4"/>
<comment type="caution">
    <text evidence="3">The sequence shown here is derived from an EMBL/GenBank/DDBJ whole genome shotgun (WGS) entry which is preliminary data.</text>
</comment>
<feature type="region of interest" description="Disordered" evidence="1">
    <location>
        <begin position="271"/>
        <end position="307"/>
    </location>
</feature>
<name>A0A4Z2FSU4_9TELE</name>
<evidence type="ECO:0000313" key="4">
    <source>
        <dbReference type="Proteomes" id="UP000314294"/>
    </source>
</evidence>
<gene>
    <name evidence="3" type="ORF">EYF80_045557</name>
</gene>
<evidence type="ECO:0000256" key="2">
    <source>
        <dbReference type="SAM" id="Phobius"/>
    </source>
</evidence>
<evidence type="ECO:0000313" key="3">
    <source>
        <dbReference type="EMBL" id="TNN44229.1"/>
    </source>
</evidence>
<feature type="transmembrane region" description="Helical" evidence="2">
    <location>
        <begin position="72"/>
        <end position="93"/>
    </location>
</feature>
<feature type="region of interest" description="Disordered" evidence="1">
    <location>
        <begin position="319"/>
        <end position="368"/>
    </location>
</feature>
<keyword evidence="2" id="KW-0812">Transmembrane</keyword>
<keyword evidence="4" id="KW-1185">Reference proteome</keyword>